<dbReference type="InterPro" id="IPR017687">
    <property type="entry name" value="BamB"/>
</dbReference>
<evidence type="ECO:0000259" key="6">
    <source>
        <dbReference type="Pfam" id="PF13360"/>
    </source>
</evidence>
<dbReference type="PANTHER" id="PTHR34512">
    <property type="entry name" value="CELL SURFACE PROTEIN"/>
    <property type="match status" value="1"/>
</dbReference>
<keyword evidence="3 4" id="KW-0998">Cell outer membrane</keyword>
<keyword evidence="8" id="KW-1185">Reference proteome</keyword>
<dbReference type="InterPro" id="IPR011047">
    <property type="entry name" value="Quinoprotein_ADH-like_sf"/>
</dbReference>
<evidence type="ECO:0000313" key="7">
    <source>
        <dbReference type="EMBL" id="MFC3609086.1"/>
    </source>
</evidence>
<dbReference type="InterPro" id="IPR018391">
    <property type="entry name" value="PQQ_b-propeller_rpt"/>
</dbReference>
<feature type="domain" description="Pyrrolo-quinoline quinone repeat" evidence="6">
    <location>
        <begin position="73"/>
        <end position="304"/>
    </location>
</feature>
<dbReference type="Gene3D" id="2.130.10.10">
    <property type="entry name" value="YVTN repeat-like/Quinoprotein amine dehydrogenase"/>
    <property type="match status" value="1"/>
</dbReference>
<keyword evidence="4" id="KW-0564">Palmitate</keyword>
<dbReference type="PROSITE" id="PS51257">
    <property type="entry name" value="PROKAR_LIPOPROTEIN"/>
    <property type="match status" value="1"/>
</dbReference>
<dbReference type="SUPFAM" id="SSF50998">
    <property type="entry name" value="Quinoprotein alcohol dehydrogenase-like"/>
    <property type="match status" value="1"/>
</dbReference>
<gene>
    <name evidence="4 7" type="primary">bamB</name>
    <name evidence="7" type="ORF">ACFOMF_14990</name>
</gene>
<dbReference type="SMART" id="SM00564">
    <property type="entry name" value="PQQ"/>
    <property type="match status" value="7"/>
</dbReference>
<dbReference type="EMBL" id="JBHRXZ010000024">
    <property type="protein sequence ID" value="MFC3609086.1"/>
    <property type="molecule type" value="Genomic_DNA"/>
</dbReference>
<dbReference type="PANTHER" id="PTHR34512:SF30">
    <property type="entry name" value="OUTER MEMBRANE PROTEIN ASSEMBLY FACTOR BAMB"/>
    <property type="match status" value="1"/>
</dbReference>
<keyword evidence="1 4" id="KW-0732">Signal</keyword>
<keyword evidence="2 4" id="KW-0472">Membrane</keyword>
<comment type="caution">
    <text evidence="7">The sequence shown here is derived from an EMBL/GenBank/DDBJ whole genome shotgun (WGS) entry which is preliminary data.</text>
</comment>
<dbReference type="Pfam" id="PF13360">
    <property type="entry name" value="PQQ_2"/>
    <property type="match status" value="1"/>
</dbReference>
<comment type="subcellular location">
    <subcellularLocation>
        <location evidence="4">Cell outer membrane</location>
        <topology evidence="4">Lipid-anchor</topology>
    </subcellularLocation>
</comment>
<comment type="subunit">
    <text evidence="4">Part of the Bam complex.</text>
</comment>
<comment type="similarity">
    <text evidence="4">Belongs to the BamB family.</text>
</comment>
<evidence type="ECO:0000256" key="5">
    <source>
        <dbReference type="SAM" id="SignalP"/>
    </source>
</evidence>
<accession>A0ABV7T9W3</accession>
<evidence type="ECO:0000256" key="2">
    <source>
        <dbReference type="ARBA" id="ARBA00023136"/>
    </source>
</evidence>
<dbReference type="InterPro" id="IPR015943">
    <property type="entry name" value="WD40/YVTN_repeat-like_dom_sf"/>
</dbReference>
<sequence>MRSKIVALLAMAILATGCSSKSTEPGPAPLPAFDAEIRLQKQWTRSVGAGQGDTYNMLVPVVYGDEILAADVRGRVQSIDRFSGKVNWRQNLDEPVSGGVGVGFGLILLGTLNGEVIALDVADGSERWRSQVLSEVLSPPAINGDIVLVQTQDDRLVALDMDTGAQRWSLDNSPAVLTLRGTSAPLLTNQLAIAGLSSGRVVAVETQRGLPIWEQRVAIPQGRSELERVVDIDGEMLLSGSTLYVVTYQGRVAALDVQSGRVLWQRDASSHVGLSQGYGSVYVSQADGAVLGIDERSTTILWSNDGLARRELSAPAVLSSYLAVGDRDGYLHFLSQVDGRFVARERIDRAGVRVRPVVEGDWLYAFGNDGKLVALTIDSGD</sequence>
<proteinExistence type="inferred from homology"/>
<evidence type="ECO:0000256" key="3">
    <source>
        <dbReference type="ARBA" id="ARBA00023237"/>
    </source>
</evidence>
<dbReference type="NCBIfam" id="TIGR03300">
    <property type="entry name" value="assembly_YfgL"/>
    <property type="match status" value="1"/>
</dbReference>
<reference evidence="8" key="1">
    <citation type="journal article" date="2019" name="Int. J. Syst. Evol. Microbiol.">
        <title>The Global Catalogue of Microorganisms (GCM) 10K type strain sequencing project: providing services to taxonomists for standard genome sequencing and annotation.</title>
        <authorList>
            <consortium name="The Broad Institute Genomics Platform"/>
            <consortium name="The Broad Institute Genome Sequencing Center for Infectious Disease"/>
            <person name="Wu L."/>
            <person name="Ma J."/>
        </authorList>
    </citation>
    <scope>NUCLEOTIDE SEQUENCE [LARGE SCALE GENOMIC DNA]</scope>
    <source>
        <strain evidence="8">KCTC 42447</strain>
    </source>
</reference>
<dbReference type="HAMAP" id="MF_00923">
    <property type="entry name" value="OM_assembly_BamB"/>
    <property type="match status" value="1"/>
</dbReference>
<evidence type="ECO:0000256" key="4">
    <source>
        <dbReference type="HAMAP-Rule" id="MF_00923"/>
    </source>
</evidence>
<evidence type="ECO:0000313" key="8">
    <source>
        <dbReference type="Proteomes" id="UP001595630"/>
    </source>
</evidence>
<feature type="signal peptide" evidence="5">
    <location>
        <begin position="1"/>
        <end position="21"/>
    </location>
</feature>
<comment type="function">
    <text evidence="4">Part of the outer membrane protein assembly complex, which is involved in assembly and insertion of beta-barrel proteins into the outer membrane.</text>
</comment>
<evidence type="ECO:0000256" key="1">
    <source>
        <dbReference type="ARBA" id="ARBA00022729"/>
    </source>
</evidence>
<protein>
    <recommendedName>
        <fullName evidence="4">Outer membrane protein assembly factor BamB</fullName>
    </recommendedName>
</protein>
<keyword evidence="4" id="KW-0449">Lipoprotein</keyword>
<organism evidence="7 8">
    <name type="scientific">Stutzerimonas tarimensis</name>
    <dbReference type="NCBI Taxonomy" id="1507735"/>
    <lineage>
        <taxon>Bacteria</taxon>
        <taxon>Pseudomonadati</taxon>
        <taxon>Pseudomonadota</taxon>
        <taxon>Gammaproteobacteria</taxon>
        <taxon>Pseudomonadales</taxon>
        <taxon>Pseudomonadaceae</taxon>
        <taxon>Stutzerimonas</taxon>
    </lineage>
</organism>
<dbReference type="Proteomes" id="UP001595630">
    <property type="component" value="Unassembled WGS sequence"/>
</dbReference>
<name>A0ABV7T9W3_9GAMM</name>
<dbReference type="InterPro" id="IPR002372">
    <property type="entry name" value="PQQ_rpt_dom"/>
</dbReference>
<dbReference type="RefSeq" id="WP_386366311.1">
    <property type="nucleotide sequence ID" value="NZ_JBHRXZ010000024.1"/>
</dbReference>
<feature type="chain" id="PRO_5045416449" description="Outer membrane protein assembly factor BamB" evidence="5">
    <location>
        <begin position="22"/>
        <end position="381"/>
    </location>
</feature>